<evidence type="ECO:0000256" key="4">
    <source>
        <dbReference type="ARBA" id="ARBA00023163"/>
    </source>
</evidence>
<keyword evidence="3" id="KW-0238">DNA-binding</keyword>
<sequence>MKGDKLDGLVLFSIINKQGSLSSAAQLLGLSRSTVSKQLAALEQRVGARLLKRTTRKIMLTEVGHQVLKEALKVEQAMQAIDHISEDYQLEIAGPLKISCSSAQGRKHLIPLVAKFLHRYPRIKINLQLEDRFVDMLSENIDVSIRIGFLPDSSLIARKLGDLTWTLCASPRYLEQAPSLEKPLDLLNHNCIYYQNAKTKMNTWTFVRDGNEETVDVDGSFSLNDASALVSAATQHMGVLLIDKSLLGDTVSRGLLQPVLTDYKPIGGLPIYAIYPEKEYMPAKTKAFIDFLVAEMPEAIA</sequence>
<evidence type="ECO:0000259" key="5">
    <source>
        <dbReference type="PROSITE" id="PS50931"/>
    </source>
</evidence>
<dbReference type="Pfam" id="PF03466">
    <property type="entry name" value="LysR_substrate"/>
    <property type="match status" value="1"/>
</dbReference>
<dbReference type="PANTHER" id="PTHR30537:SF5">
    <property type="entry name" value="HTH-TYPE TRANSCRIPTIONAL ACTIVATOR TTDR-RELATED"/>
    <property type="match status" value="1"/>
</dbReference>
<dbReference type="InterPro" id="IPR000847">
    <property type="entry name" value="LysR_HTH_N"/>
</dbReference>
<keyword evidence="7" id="KW-1185">Reference proteome</keyword>
<dbReference type="PROSITE" id="PS50931">
    <property type="entry name" value="HTH_LYSR"/>
    <property type="match status" value="1"/>
</dbReference>
<evidence type="ECO:0000256" key="3">
    <source>
        <dbReference type="ARBA" id="ARBA00023125"/>
    </source>
</evidence>
<name>A0ABV7WWN6_9GAMM</name>
<dbReference type="EMBL" id="JBHRYN010000060">
    <property type="protein sequence ID" value="MFC3702875.1"/>
    <property type="molecule type" value="Genomic_DNA"/>
</dbReference>
<comment type="similarity">
    <text evidence="1">Belongs to the LysR transcriptional regulatory family.</text>
</comment>
<evidence type="ECO:0000313" key="6">
    <source>
        <dbReference type="EMBL" id="MFC3702875.1"/>
    </source>
</evidence>
<dbReference type="Proteomes" id="UP001595710">
    <property type="component" value="Unassembled WGS sequence"/>
</dbReference>
<feature type="domain" description="HTH lysR-type" evidence="5">
    <location>
        <begin position="4"/>
        <end position="61"/>
    </location>
</feature>
<dbReference type="RefSeq" id="WP_215999474.1">
    <property type="nucleotide sequence ID" value="NZ_JBHRYN010000060.1"/>
</dbReference>
<dbReference type="InterPro" id="IPR005119">
    <property type="entry name" value="LysR_subst-bd"/>
</dbReference>
<evidence type="ECO:0000256" key="2">
    <source>
        <dbReference type="ARBA" id="ARBA00023015"/>
    </source>
</evidence>
<accession>A0ABV7WWN6</accession>
<protein>
    <submittedName>
        <fullName evidence="6">LysR family transcriptional regulator</fullName>
    </submittedName>
</protein>
<dbReference type="InterPro" id="IPR058163">
    <property type="entry name" value="LysR-type_TF_proteobact-type"/>
</dbReference>
<organism evidence="6 7">
    <name type="scientific">Reinekea marina</name>
    <dbReference type="NCBI Taxonomy" id="1310421"/>
    <lineage>
        <taxon>Bacteria</taxon>
        <taxon>Pseudomonadati</taxon>
        <taxon>Pseudomonadota</taxon>
        <taxon>Gammaproteobacteria</taxon>
        <taxon>Oceanospirillales</taxon>
        <taxon>Saccharospirillaceae</taxon>
        <taxon>Reinekea</taxon>
    </lineage>
</organism>
<keyword evidence="2" id="KW-0805">Transcription regulation</keyword>
<reference evidence="7" key="1">
    <citation type="journal article" date="2019" name="Int. J. Syst. Evol. Microbiol.">
        <title>The Global Catalogue of Microorganisms (GCM) 10K type strain sequencing project: providing services to taxonomists for standard genome sequencing and annotation.</title>
        <authorList>
            <consortium name="The Broad Institute Genomics Platform"/>
            <consortium name="The Broad Institute Genome Sequencing Center for Infectious Disease"/>
            <person name="Wu L."/>
            <person name="Ma J."/>
        </authorList>
    </citation>
    <scope>NUCLEOTIDE SEQUENCE [LARGE SCALE GENOMIC DNA]</scope>
    <source>
        <strain evidence="7">CECT 8288</strain>
    </source>
</reference>
<proteinExistence type="inferred from homology"/>
<comment type="caution">
    <text evidence="6">The sequence shown here is derived from an EMBL/GenBank/DDBJ whole genome shotgun (WGS) entry which is preliminary data.</text>
</comment>
<evidence type="ECO:0000313" key="7">
    <source>
        <dbReference type="Proteomes" id="UP001595710"/>
    </source>
</evidence>
<dbReference type="PANTHER" id="PTHR30537">
    <property type="entry name" value="HTH-TYPE TRANSCRIPTIONAL REGULATOR"/>
    <property type="match status" value="1"/>
</dbReference>
<gene>
    <name evidence="6" type="ORF">ACFOND_14665</name>
</gene>
<dbReference type="Pfam" id="PF00126">
    <property type="entry name" value="HTH_1"/>
    <property type="match status" value="1"/>
</dbReference>
<keyword evidence="4" id="KW-0804">Transcription</keyword>
<evidence type="ECO:0000256" key="1">
    <source>
        <dbReference type="ARBA" id="ARBA00009437"/>
    </source>
</evidence>
<dbReference type="CDD" id="cd08422">
    <property type="entry name" value="PBP2_CrgA_like"/>
    <property type="match status" value="1"/>
</dbReference>